<dbReference type="Proteomes" id="UP000315628">
    <property type="component" value="Unassembled WGS sequence"/>
</dbReference>
<dbReference type="AlphaFoldDB" id="A0A560WGP7"/>
<evidence type="ECO:0000313" key="1">
    <source>
        <dbReference type="EMBL" id="TWD16849.1"/>
    </source>
</evidence>
<organism evidence="1 2">
    <name type="scientific">Marihabitans asiaticum</name>
    <dbReference type="NCBI Taxonomy" id="415218"/>
    <lineage>
        <taxon>Bacteria</taxon>
        <taxon>Bacillati</taxon>
        <taxon>Actinomycetota</taxon>
        <taxon>Actinomycetes</taxon>
        <taxon>Micrococcales</taxon>
        <taxon>Intrasporangiaceae</taxon>
        <taxon>Marihabitans</taxon>
    </lineage>
</organism>
<proteinExistence type="predicted"/>
<gene>
    <name evidence="1" type="ORF">FB557_0392</name>
</gene>
<accession>A0A560WGP7</accession>
<sequence length="68" mass="7696">MEQGPEPQARGTSEDPATVRARLATTPLQRVRWLEEVLLVAERSGALARIRAQRQRELELWWASGGRS</sequence>
<keyword evidence="2" id="KW-1185">Reference proteome</keyword>
<protein>
    <submittedName>
        <fullName evidence="1">Uncharacterized protein</fullName>
    </submittedName>
</protein>
<dbReference type="EMBL" id="VIUW01000001">
    <property type="protein sequence ID" value="TWD16849.1"/>
    <property type="molecule type" value="Genomic_DNA"/>
</dbReference>
<comment type="caution">
    <text evidence="1">The sequence shown here is derived from an EMBL/GenBank/DDBJ whole genome shotgun (WGS) entry which is preliminary data.</text>
</comment>
<reference evidence="1 2" key="1">
    <citation type="submission" date="2019-06" db="EMBL/GenBank/DDBJ databases">
        <title>Sequencing the genomes of 1000 actinobacteria strains.</title>
        <authorList>
            <person name="Klenk H.-P."/>
        </authorList>
    </citation>
    <scope>NUCLEOTIDE SEQUENCE [LARGE SCALE GENOMIC DNA]</scope>
    <source>
        <strain evidence="1 2">DSM 18935</strain>
    </source>
</reference>
<name>A0A560WGP7_9MICO</name>
<evidence type="ECO:0000313" key="2">
    <source>
        <dbReference type="Proteomes" id="UP000315628"/>
    </source>
</evidence>